<dbReference type="SUPFAM" id="SSF109854">
    <property type="entry name" value="DinB/YfiT-like putative metalloenzymes"/>
    <property type="match status" value="1"/>
</dbReference>
<sequence>MIFIQLSQQLQSLSDLLLSLHDEQYNHKIGHLGNASIGGHTRHIIELLQCAVNGYKSGEVDYFNRHRNLDLETNRLLAQSTLQQLQKGIKFPDKQLKLFTVKSDDSDYATVTTSYFREIVYNTEHAIHHLALIKVALLEMNLNIVDENFGMAYSTIKYKASLSNA</sequence>
<organism evidence="1">
    <name type="scientific">mine drainage metagenome</name>
    <dbReference type="NCBI Taxonomy" id="410659"/>
    <lineage>
        <taxon>unclassified sequences</taxon>
        <taxon>metagenomes</taxon>
        <taxon>ecological metagenomes</taxon>
    </lineage>
</organism>
<name>A0A1J5T012_9ZZZZ</name>
<protein>
    <recommendedName>
        <fullName evidence="2">DinB family protein</fullName>
    </recommendedName>
</protein>
<accession>A0A1J5T012</accession>
<comment type="caution">
    <text evidence="1">The sequence shown here is derived from an EMBL/GenBank/DDBJ whole genome shotgun (WGS) entry which is preliminary data.</text>
</comment>
<evidence type="ECO:0008006" key="2">
    <source>
        <dbReference type="Google" id="ProtNLM"/>
    </source>
</evidence>
<dbReference type="Gene3D" id="1.20.120.450">
    <property type="entry name" value="dinb family like domain"/>
    <property type="match status" value="1"/>
</dbReference>
<reference evidence="1" key="1">
    <citation type="submission" date="2016-10" db="EMBL/GenBank/DDBJ databases">
        <title>Sequence of Gallionella enrichment culture.</title>
        <authorList>
            <person name="Poehlein A."/>
            <person name="Muehling M."/>
            <person name="Daniel R."/>
        </authorList>
    </citation>
    <scope>NUCLEOTIDE SEQUENCE</scope>
</reference>
<gene>
    <name evidence="1" type="ORF">GALL_46380</name>
</gene>
<dbReference type="EMBL" id="MLJW01000012">
    <property type="protein sequence ID" value="OIR14177.1"/>
    <property type="molecule type" value="Genomic_DNA"/>
</dbReference>
<dbReference type="AlphaFoldDB" id="A0A1J5T012"/>
<dbReference type="InterPro" id="IPR034660">
    <property type="entry name" value="DinB/YfiT-like"/>
</dbReference>
<proteinExistence type="predicted"/>
<evidence type="ECO:0000313" key="1">
    <source>
        <dbReference type="EMBL" id="OIR14177.1"/>
    </source>
</evidence>
<dbReference type="PANTHER" id="PTHR39473">
    <property type="match status" value="1"/>
</dbReference>
<dbReference type="PANTHER" id="PTHR39473:SF1">
    <property type="entry name" value="DINB-LIKE DOMAIN-CONTAINING PROTEIN"/>
    <property type="match status" value="1"/>
</dbReference>